<name>A0A4U0VEC6_9PEZI</name>
<organism evidence="1 2">
    <name type="scientific">Friedmanniomyces endolithicus</name>
    <dbReference type="NCBI Taxonomy" id="329885"/>
    <lineage>
        <taxon>Eukaryota</taxon>
        <taxon>Fungi</taxon>
        <taxon>Dikarya</taxon>
        <taxon>Ascomycota</taxon>
        <taxon>Pezizomycotina</taxon>
        <taxon>Dothideomycetes</taxon>
        <taxon>Dothideomycetidae</taxon>
        <taxon>Mycosphaerellales</taxon>
        <taxon>Teratosphaeriaceae</taxon>
        <taxon>Friedmanniomyces</taxon>
    </lineage>
</organism>
<sequence>MPTATATSLPPELWLDILPHIPYSPSNLTTFRLISHHFNALITRHETSLVKGIKRYSIPLSTAKLYPDLPLRTSRSLATLHARQETLQEVARAWPTIIRSRNESPGHEGLHWLKGRYEPIFTAGLLLLYRLQDTPFTPSILSPNHAGFRNHNPTPTAQLALLHTLPPTSQAPLLFVCLASVKILRVLGPEPINERWCRGDVEVRSEVEMACEEVLLESGVGVFVGLLGVGGDSGKGRGEWALSLLRAEIARTTDRQAPASFDEAWVPVPSTLISALRSALATKMECRVHQVVTKMWQVLSGTVFDDLGKDEGMMARVVNGEEIGKGMRRMGF</sequence>
<dbReference type="OrthoDB" id="3896375at2759"/>
<gene>
    <name evidence="1" type="ORF">B0A54_02711</name>
</gene>
<reference evidence="1 2" key="1">
    <citation type="submission" date="2017-03" db="EMBL/GenBank/DDBJ databases">
        <title>Genomes of endolithic fungi from Antarctica.</title>
        <authorList>
            <person name="Coleine C."/>
            <person name="Masonjones S."/>
            <person name="Stajich J.E."/>
        </authorList>
    </citation>
    <scope>NUCLEOTIDE SEQUENCE [LARGE SCALE GENOMIC DNA]</scope>
    <source>
        <strain evidence="1 2">CCFEE 5311</strain>
    </source>
</reference>
<dbReference type="AlphaFoldDB" id="A0A4U0VEC6"/>
<protein>
    <recommendedName>
        <fullName evidence="3">F-box domain-containing protein</fullName>
    </recommendedName>
</protein>
<evidence type="ECO:0000313" key="2">
    <source>
        <dbReference type="Proteomes" id="UP000310066"/>
    </source>
</evidence>
<evidence type="ECO:0000313" key="1">
    <source>
        <dbReference type="EMBL" id="TKA47233.1"/>
    </source>
</evidence>
<comment type="caution">
    <text evidence="1">The sequence shown here is derived from an EMBL/GenBank/DDBJ whole genome shotgun (WGS) entry which is preliminary data.</text>
</comment>
<evidence type="ECO:0008006" key="3">
    <source>
        <dbReference type="Google" id="ProtNLM"/>
    </source>
</evidence>
<proteinExistence type="predicted"/>
<dbReference type="EMBL" id="NAJP01000006">
    <property type="protein sequence ID" value="TKA47233.1"/>
    <property type="molecule type" value="Genomic_DNA"/>
</dbReference>
<accession>A0A4U0VEC6</accession>
<dbReference type="Proteomes" id="UP000310066">
    <property type="component" value="Unassembled WGS sequence"/>
</dbReference>